<gene>
    <name evidence="1" type="ORF">N7469_000563</name>
</gene>
<sequence length="1123" mass="127058">MPVNTVFPTAAGGSADLSVDIIFVHGLDENATSAWTHEESGCFWPLDLLSKENDIKARILSLEYKADVPSFFGSSSADRILHHAQTLVEELNAEREHDGSNRRPIFFICHGLGGIIVKKALIYSSMSTSSKVSHLHSIFTSTFGLIFFGTPHEGVQKANWSLLTSGWKGLLKDRSNLVSAMQKDSETLENITEQFAPLLKHFHIHNFWESLETHRTMARGYIVTSSSAAPAWDDTGRSSLPGTHSGMCKFRDRGVSGYKTIHGILVRFQKLAGPAVSARSKQADDFLLAQRQFEANEILAFNVHKGNRPFNLTLEMTAKIENKHFLVPREITTEFYIGREKLALDLRERFLAPLDKQKRYVLYGIGGSGKSQFCLKFAADNKQRFWGVFWVNASTQAFAEQAFCNLARINNLEEKFETGMHWLSKQERPWLLIIDNADDIQFDYARYFPAGGKGHIILTSRNDQCQVHATIGFQEFNSLEENDAITLLLHESQLPVTNEKYRKTAHAIVKTLGCLPLALIQAGSSIQQNICSLDEYLDIFNFSKKIIFSNHRIQGRGSYEHNIYTTFEVSFNAIAKMRTQRAMDAAEILQLIAFLHNDEVPEALFRNAWSSMSIHRKGIPKAVYEMVAGAFGDLVTLSTSYWGWLTFLAEGRFPQIFSQAGTRWDKIRFRDAIALLRSYSLIFQNTTVESYSMHPMVQYWARERLRPRAQKLWGMIAARVLAEGITTAAKESDVIYRRHLIPHVDSCLRIDAVDSRQGIEFEDSISRQFAKFAAIYSEGGRWVDASKIQELLLKHKREKLGEDSEEILEVMAGLSESYWNSSDLKKALKIQEILLKSCEQRLGSCDPRTLQTMNALGRTKWLCGSISEAHKLGKQAYELSTKVLGADHPLTLSAMTNYGRSCAHLGDWKTARRLLMVAWEWRIKILGETHLDTLETMQELSMCCLSLNEVDEAANLMYFVLDNRKRLLGPEHAYTLWSMNDLSKIYCAQGYPRDAVDILIPTKEIALRTLGIAHIGTSMTFFNLAHSYTLLGELGQAESILMELIQREESSIGPDHADVFSAKFELARVLRKKGFLSKARRMSQQALEGRSAVYGPKGPRTIQTKKLYETICREMEITTSTEA</sequence>
<comment type="caution">
    <text evidence="1">The sequence shown here is derived from an EMBL/GenBank/DDBJ whole genome shotgun (WGS) entry which is preliminary data.</text>
</comment>
<evidence type="ECO:0000313" key="2">
    <source>
        <dbReference type="Proteomes" id="UP001147733"/>
    </source>
</evidence>
<name>A0A9W9PD73_PENCI</name>
<dbReference type="Proteomes" id="UP001147733">
    <property type="component" value="Unassembled WGS sequence"/>
</dbReference>
<accession>A0A9W9PD73</accession>
<reference evidence="1" key="2">
    <citation type="journal article" date="2023" name="IMA Fungus">
        <title>Comparative genomic study of the Penicillium genus elucidates a diverse pangenome and 15 lateral gene transfer events.</title>
        <authorList>
            <person name="Petersen C."/>
            <person name="Sorensen T."/>
            <person name="Nielsen M.R."/>
            <person name="Sondergaard T.E."/>
            <person name="Sorensen J.L."/>
            <person name="Fitzpatrick D.A."/>
            <person name="Frisvad J.C."/>
            <person name="Nielsen K.L."/>
        </authorList>
    </citation>
    <scope>NUCLEOTIDE SEQUENCE</scope>
    <source>
        <strain evidence="1">IBT 23319</strain>
    </source>
</reference>
<dbReference type="InterPro" id="IPR029058">
    <property type="entry name" value="AB_hydrolase_fold"/>
</dbReference>
<reference evidence="1" key="1">
    <citation type="submission" date="2022-11" db="EMBL/GenBank/DDBJ databases">
        <authorList>
            <person name="Petersen C."/>
        </authorList>
    </citation>
    <scope>NUCLEOTIDE SEQUENCE</scope>
    <source>
        <strain evidence="1">IBT 23319</strain>
    </source>
</reference>
<dbReference type="Pfam" id="PF13424">
    <property type="entry name" value="TPR_12"/>
    <property type="match status" value="1"/>
</dbReference>
<protein>
    <submittedName>
        <fullName evidence="1">Uncharacterized protein</fullName>
    </submittedName>
</protein>
<dbReference type="AlphaFoldDB" id="A0A9W9PD73"/>
<dbReference type="GO" id="GO:0043531">
    <property type="term" value="F:ADP binding"/>
    <property type="evidence" value="ECO:0007669"/>
    <property type="project" value="InterPro"/>
</dbReference>
<dbReference type="Pfam" id="PF13374">
    <property type="entry name" value="TPR_10"/>
    <property type="match status" value="1"/>
</dbReference>
<evidence type="ECO:0000313" key="1">
    <source>
        <dbReference type="EMBL" id="KAJ5242236.1"/>
    </source>
</evidence>
<dbReference type="GO" id="GO:0017000">
    <property type="term" value="P:antibiotic biosynthetic process"/>
    <property type="evidence" value="ECO:0007669"/>
    <property type="project" value="UniProtKB-ARBA"/>
</dbReference>
<proteinExistence type="predicted"/>
<dbReference type="InterPro" id="IPR053137">
    <property type="entry name" value="NLR-like"/>
</dbReference>
<dbReference type="OrthoDB" id="5086500at2759"/>
<dbReference type="Gene3D" id="3.40.50.300">
    <property type="entry name" value="P-loop containing nucleotide triphosphate hydrolases"/>
    <property type="match status" value="1"/>
</dbReference>
<dbReference type="InterPro" id="IPR027417">
    <property type="entry name" value="P-loop_NTPase"/>
</dbReference>
<dbReference type="RefSeq" id="XP_056505240.1">
    <property type="nucleotide sequence ID" value="XM_056639483.1"/>
</dbReference>
<dbReference type="Gene3D" id="1.25.40.10">
    <property type="entry name" value="Tetratricopeptide repeat domain"/>
    <property type="match status" value="2"/>
</dbReference>
<dbReference type="PANTHER" id="PTHR46082:SF6">
    <property type="entry name" value="AAA+ ATPASE DOMAIN-CONTAINING PROTEIN-RELATED"/>
    <property type="match status" value="1"/>
</dbReference>
<dbReference type="InterPro" id="IPR011990">
    <property type="entry name" value="TPR-like_helical_dom_sf"/>
</dbReference>
<dbReference type="PANTHER" id="PTHR46082">
    <property type="entry name" value="ATP/GTP-BINDING PROTEIN-RELATED"/>
    <property type="match status" value="1"/>
</dbReference>
<dbReference type="Gene3D" id="3.40.50.1820">
    <property type="entry name" value="alpha/beta hydrolase"/>
    <property type="match status" value="1"/>
</dbReference>
<dbReference type="GO" id="GO:0072330">
    <property type="term" value="P:monocarboxylic acid biosynthetic process"/>
    <property type="evidence" value="ECO:0007669"/>
    <property type="project" value="UniProtKB-ARBA"/>
</dbReference>
<dbReference type="SUPFAM" id="SSF52540">
    <property type="entry name" value="P-loop containing nucleoside triphosphate hydrolases"/>
    <property type="match status" value="1"/>
</dbReference>
<dbReference type="SUPFAM" id="SSF48452">
    <property type="entry name" value="TPR-like"/>
    <property type="match status" value="2"/>
</dbReference>
<dbReference type="GeneID" id="81378650"/>
<dbReference type="EMBL" id="JAPQKT010000001">
    <property type="protein sequence ID" value="KAJ5242236.1"/>
    <property type="molecule type" value="Genomic_DNA"/>
</dbReference>
<dbReference type="SUPFAM" id="SSF53474">
    <property type="entry name" value="alpha/beta-Hydrolases"/>
    <property type="match status" value="1"/>
</dbReference>
<keyword evidence="2" id="KW-1185">Reference proteome</keyword>
<organism evidence="1 2">
    <name type="scientific">Penicillium citrinum</name>
    <dbReference type="NCBI Taxonomy" id="5077"/>
    <lineage>
        <taxon>Eukaryota</taxon>
        <taxon>Fungi</taxon>
        <taxon>Dikarya</taxon>
        <taxon>Ascomycota</taxon>
        <taxon>Pezizomycotina</taxon>
        <taxon>Eurotiomycetes</taxon>
        <taxon>Eurotiomycetidae</taxon>
        <taxon>Eurotiales</taxon>
        <taxon>Aspergillaceae</taxon>
        <taxon>Penicillium</taxon>
    </lineage>
</organism>